<gene>
    <name evidence="1" type="ORF">HZF05_11790</name>
</gene>
<proteinExistence type="predicted"/>
<evidence type="ECO:0000313" key="2">
    <source>
        <dbReference type="Proteomes" id="UP000570166"/>
    </source>
</evidence>
<organism evidence="1 2">
    <name type="scientific">Sphingomonas chungangi</name>
    <dbReference type="NCBI Taxonomy" id="2683589"/>
    <lineage>
        <taxon>Bacteria</taxon>
        <taxon>Pseudomonadati</taxon>
        <taxon>Pseudomonadota</taxon>
        <taxon>Alphaproteobacteria</taxon>
        <taxon>Sphingomonadales</taxon>
        <taxon>Sphingomonadaceae</taxon>
        <taxon>Sphingomonas</taxon>
    </lineage>
</organism>
<dbReference type="InterPro" id="IPR018715">
    <property type="entry name" value="DUF2239"/>
</dbReference>
<dbReference type="Pfam" id="PF09998">
    <property type="entry name" value="DUF2239"/>
    <property type="match status" value="1"/>
</dbReference>
<accession>A0A838LBA9</accession>
<dbReference type="RefSeq" id="WP_160366555.1">
    <property type="nucleotide sequence ID" value="NZ_JACEIB010000007.1"/>
</dbReference>
<keyword evidence="2" id="KW-1185">Reference proteome</keyword>
<dbReference type="AlphaFoldDB" id="A0A838LBA9"/>
<protein>
    <submittedName>
        <fullName evidence="1">DUF2239 family protein</fullName>
    </submittedName>
</protein>
<comment type="caution">
    <text evidence="1">The sequence shown here is derived from an EMBL/GenBank/DDBJ whole genome shotgun (WGS) entry which is preliminary data.</text>
</comment>
<dbReference type="EMBL" id="JACEIB010000007">
    <property type="protein sequence ID" value="MBA2934778.1"/>
    <property type="molecule type" value="Genomic_DNA"/>
</dbReference>
<dbReference type="Proteomes" id="UP000570166">
    <property type="component" value="Unassembled WGS sequence"/>
</dbReference>
<evidence type="ECO:0000313" key="1">
    <source>
        <dbReference type="EMBL" id="MBA2934778.1"/>
    </source>
</evidence>
<sequence>MKTYTAFAQEMWVASGSRAEIVAALQAMPGLPRADDLLVFDDDDGRQIDFDLRAPTEPEAPRGRGRPALGVVAREVTLLPRHWDWLNEQPGGASAALRKLVDAARKAEGHGPARRNAAYRFLTSMAGDRPGYEEAIRALYADDRARFEALAQPWPRAVRDHAIGLAWG</sequence>
<name>A0A838LBA9_9SPHN</name>
<reference evidence="1 2" key="1">
    <citation type="submission" date="2020-07" db="EMBL/GenBank/DDBJ databases">
        <authorList>
            <person name="Sun Q."/>
        </authorList>
    </citation>
    <scope>NUCLEOTIDE SEQUENCE [LARGE SCALE GENOMIC DNA]</scope>
    <source>
        <strain evidence="1 2">CGMCC 1.13654</strain>
    </source>
</reference>